<organism evidence="9 10">
    <name type="scientific">Erysipelothrix larvae</name>
    <dbReference type="NCBI Taxonomy" id="1514105"/>
    <lineage>
        <taxon>Bacteria</taxon>
        <taxon>Bacillati</taxon>
        <taxon>Bacillota</taxon>
        <taxon>Erysipelotrichia</taxon>
        <taxon>Erysipelotrichales</taxon>
        <taxon>Erysipelotrichaceae</taxon>
        <taxon>Erysipelothrix</taxon>
    </lineage>
</organism>
<evidence type="ECO:0000256" key="3">
    <source>
        <dbReference type="ARBA" id="ARBA00022670"/>
    </source>
</evidence>
<keyword evidence="5" id="KW-0378">Hydrolase</keyword>
<evidence type="ECO:0000256" key="4">
    <source>
        <dbReference type="ARBA" id="ARBA00022723"/>
    </source>
</evidence>
<keyword evidence="3" id="KW-0645">Protease</keyword>
<evidence type="ECO:0000256" key="2">
    <source>
        <dbReference type="ARBA" id="ARBA00006247"/>
    </source>
</evidence>
<dbReference type="InterPro" id="IPR036264">
    <property type="entry name" value="Bact_exopeptidase_dim_dom"/>
</dbReference>
<dbReference type="RefSeq" id="WP_067632569.1">
    <property type="nucleotide sequence ID" value="NZ_CP013213.1"/>
</dbReference>
<evidence type="ECO:0000256" key="7">
    <source>
        <dbReference type="ARBA" id="ARBA00022997"/>
    </source>
</evidence>
<keyword evidence="4" id="KW-0479">Metal-binding</keyword>
<comment type="cofactor">
    <cofactor evidence="1">
        <name>Zn(2+)</name>
        <dbReference type="ChEBI" id="CHEBI:29105"/>
    </cofactor>
</comment>
<evidence type="ECO:0000313" key="9">
    <source>
        <dbReference type="EMBL" id="AMC93622.1"/>
    </source>
</evidence>
<reference evidence="9 10" key="1">
    <citation type="submission" date="2015-10" db="EMBL/GenBank/DDBJ databases">
        <title>Erysipelothrix larvae sp. LV19 isolated from the larval gut of the rhinoceros beetle, Trypoxylus dichotomus.</title>
        <authorList>
            <person name="Lim S."/>
            <person name="Kim B.-C."/>
        </authorList>
    </citation>
    <scope>NUCLEOTIDE SEQUENCE [LARGE SCALE GENOMIC DNA]</scope>
    <source>
        <strain evidence="9 10">LV19</strain>
    </source>
</reference>
<dbReference type="AlphaFoldDB" id="A0A0X8H055"/>
<dbReference type="InterPro" id="IPR010964">
    <property type="entry name" value="M20A_pepV-rel"/>
</dbReference>
<name>A0A0X8H055_9FIRM</name>
<protein>
    <submittedName>
        <fullName evidence="9">Dipeptidase</fullName>
    </submittedName>
</protein>
<gene>
    <name evidence="9" type="ORF">AOC36_06365</name>
</gene>
<accession>A0A0X8H055</accession>
<keyword evidence="10" id="KW-1185">Reference proteome</keyword>
<dbReference type="GO" id="GO:0008270">
    <property type="term" value="F:zinc ion binding"/>
    <property type="evidence" value="ECO:0007669"/>
    <property type="project" value="InterPro"/>
</dbReference>
<keyword evidence="6" id="KW-0862">Zinc</keyword>
<dbReference type="SUPFAM" id="SSF53187">
    <property type="entry name" value="Zn-dependent exopeptidases"/>
    <property type="match status" value="1"/>
</dbReference>
<dbReference type="GO" id="GO:0008237">
    <property type="term" value="F:metallopeptidase activity"/>
    <property type="evidence" value="ECO:0007669"/>
    <property type="project" value="UniProtKB-KW"/>
</dbReference>
<evidence type="ECO:0000256" key="8">
    <source>
        <dbReference type="ARBA" id="ARBA00023049"/>
    </source>
</evidence>
<dbReference type="GO" id="GO:0006526">
    <property type="term" value="P:L-arginine biosynthetic process"/>
    <property type="evidence" value="ECO:0007669"/>
    <property type="project" value="TreeGrafter"/>
</dbReference>
<dbReference type="Proteomes" id="UP000063781">
    <property type="component" value="Chromosome"/>
</dbReference>
<dbReference type="EMBL" id="CP013213">
    <property type="protein sequence ID" value="AMC93622.1"/>
    <property type="molecule type" value="Genomic_DNA"/>
</dbReference>
<dbReference type="Gene3D" id="3.30.70.360">
    <property type="match status" value="2"/>
</dbReference>
<dbReference type="GO" id="GO:0016805">
    <property type="term" value="F:dipeptidase activity"/>
    <property type="evidence" value="ECO:0007669"/>
    <property type="project" value="UniProtKB-KW"/>
</dbReference>
<proteinExistence type="inferred from homology"/>
<keyword evidence="7" id="KW-0224">Dipeptidase</keyword>
<keyword evidence="8" id="KW-0482">Metalloprotease</keyword>
<evidence type="ECO:0000256" key="6">
    <source>
        <dbReference type="ARBA" id="ARBA00022833"/>
    </source>
</evidence>
<sequence length="447" mass="49724">MANHSIDDSVFNKYLEDLKSLISIPSVLDENDSEHLFGEPVQQALTKILDISKDMGFKTYRNPQGYYGYAEIGEGVDLFGVLGHVDVVPEGNRDDWEADPFTLTQKDGMLIGRGVSDDKGPLLASMVALKMLLDEGYTLNQRVRFIFGTDEENLWRCVKEYAKLEEIPSMGFTPDSTFPLIYAEKGLIEFEFEDTQSVDFKIQGGGALNAVPAVATLQDTNLDLIKTQLENQNRHFKYDDSRITVYGKAVHAKDSDKGENAIVYLVQALVEGGVSTNMLRFITEKLSNPNGLKLFGPVEDEVSGKLMLNVGKIETTDTGVKIGIDIRFPVTYPVEKIRDTLNKSAAQYQVSISEYDYLRSIYVDKDTPLIKALMQAYQSVTQDTLSQPISSGGATYARALDNVVAFGAKLPSAQSTEHQVNERVNIDDMKTAIEIYKEAFKLLVSKN</sequence>
<dbReference type="InterPro" id="IPR050072">
    <property type="entry name" value="Peptidase_M20A"/>
</dbReference>
<comment type="similarity">
    <text evidence="2">Belongs to the peptidase M20A family.</text>
</comment>
<dbReference type="InterPro" id="IPR002933">
    <property type="entry name" value="Peptidase_M20"/>
</dbReference>
<dbReference type="NCBIfam" id="TIGR01887">
    <property type="entry name" value="dipeptidaselike"/>
    <property type="match status" value="1"/>
</dbReference>
<dbReference type="SUPFAM" id="SSF55031">
    <property type="entry name" value="Bacterial exopeptidase dimerisation domain"/>
    <property type="match status" value="1"/>
</dbReference>
<dbReference type="KEGG" id="erl:AOC36_06365"/>
<dbReference type="Gene3D" id="3.40.630.10">
    <property type="entry name" value="Zn peptidases"/>
    <property type="match status" value="1"/>
</dbReference>
<dbReference type="GO" id="GO:0008777">
    <property type="term" value="F:acetylornithine deacetylase activity"/>
    <property type="evidence" value="ECO:0007669"/>
    <property type="project" value="TreeGrafter"/>
</dbReference>
<dbReference type="PANTHER" id="PTHR43808">
    <property type="entry name" value="ACETYLORNITHINE DEACETYLASE"/>
    <property type="match status" value="1"/>
</dbReference>
<evidence type="ECO:0000256" key="5">
    <source>
        <dbReference type="ARBA" id="ARBA00022801"/>
    </source>
</evidence>
<dbReference type="Pfam" id="PF01546">
    <property type="entry name" value="Peptidase_M20"/>
    <property type="match status" value="1"/>
</dbReference>
<dbReference type="PANTHER" id="PTHR43808:SF31">
    <property type="entry name" value="N-ACETYL-L-CITRULLINE DEACETYLASE"/>
    <property type="match status" value="1"/>
</dbReference>
<dbReference type="OrthoDB" id="9761532at2"/>
<dbReference type="GO" id="GO:0006508">
    <property type="term" value="P:proteolysis"/>
    <property type="evidence" value="ECO:0007669"/>
    <property type="project" value="UniProtKB-KW"/>
</dbReference>
<evidence type="ECO:0000256" key="1">
    <source>
        <dbReference type="ARBA" id="ARBA00001947"/>
    </source>
</evidence>
<dbReference type="STRING" id="1514105.AOC36_06365"/>
<evidence type="ECO:0000313" key="10">
    <source>
        <dbReference type="Proteomes" id="UP000063781"/>
    </source>
</evidence>